<comment type="cofactor">
    <cofactor evidence="1">
        <name>Mg(2+)</name>
        <dbReference type="ChEBI" id="CHEBI:18420"/>
    </cofactor>
</comment>
<dbReference type="GO" id="GO:0000287">
    <property type="term" value="F:magnesium ion binding"/>
    <property type="evidence" value="ECO:0007669"/>
    <property type="project" value="TreeGrafter"/>
</dbReference>
<gene>
    <name evidence="4" type="ORF">K2173_013269</name>
</gene>
<keyword evidence="5" id="KW-1185">Reference proteome</keyword>
<dbReference type="PANTHER" id="PTHR31739:SF3">
    <property type="entry name" value="ENT-KAUR-16-ENE SYNTHASE, CHLOROPLASTIC"/>
    <property type="match status" value="1"/>
</dbReference>
<proteinExistence type="predicted"/>
<dbReference type="Proteomes" id="UP001159364">
    <property type="component" value="Linkage Group LG12"/>
</dbReference>
<reference evidence="4 5" key="1">
    <citation type="submission" date="2021-09" db="EMBL/GenBank/DDBJ databases">
        <title>Genomic insights and catalytic innovation underlie evolution of tropane alkaloids biosynthesis.</title>
        <authorList>
            <person name="Wang Y.-J."/>
            <person name="Tian T."/>
            <person name="Huang J.-P."/>
            <person name="Huang S.-X."/>
        </authorList>
    </citation>
    <scope>NUCLEOTIDE SEQUENCE [LARGE SCALE GENOMIC DNA]</scope>
    <source>
        <strain evidence="4">KIB-2018</strain>
        <tissue evidence="4">Leaf</tissue>
    </source>
</reference>
<comment type="caution">
    <text evidence="4">The sequence shown here is derived from an EMBL/GenBank/DDBJ whole genome shotgun (WGS) entry which is preliminary data.</text>
</comment>
<evidence type="ECO:0000256" key="3">
    <source>
        <dbReference type="ARBA" id="ARBA00023239"/>
    </source>
</evidence>
<accession>A0AAV8S9N0</accession>
<dbReference type="GO" id="GO:0010333">
    <property type="term" value="F:terpene synthase activity"/>
    <property type="evidence" value="ECO:0007669"/>
    <property type="project" value="InterPro"/>
</dbReference>
<name>A0AAV8S9N0_9ROSI</name>
<evidence type="ECO:0000256" key="1">
    <source>
        <dbReference type="ARBA" id="ARBA00001946"/>
    </source>
</evidence>
<dbReference type="Gene3D" id="1.50.10.160">
    <property type="match status" value="1"/>
</dbReference>
<sequence length="139" mass="16058">MVPRSSERPFFPECLDWVMKHQLPDGSWSTEECHPLLLKDSISSTLSRVLALNKWNLGELLVTRGLEFMGTNRCAALDEKQRNPIGLDVVFPQLIQSAIESRLKLPMEPSVIDRLLRNKDDEIRRLRSQPHHLAYALER</sequence>
<evidence type="ECO:0000256" key="2">
    <source>
        <dbReference type="ARBA" id="ARBA00022842"/>
    </source>
</evidence>
<dbReference type="SUPFAM" id="SSF48239">
    <property type="entry name" value="Terpenoid cyclases/Protein prenyltransferases"/>
    <property type="match status" value="1"/>
</dbReference>
<dbReference type="InterPro" id="IPR008930">
    <property type="entry name" value="Terpenoid_cyclase/PrenylTrfase"/>
</dbReference>
<dbReference type="AlphaFoldDB" id="A0AAV8S9N0"/>
<organism evidence="4 5">
    <name type="scientific">Erythroxylum novogranatense</name>
    <dbReference type="NCBI Taxonomy" id="1862640"/>
    <lineage>
        <taxon>Eukaryota</taxon>
        <taxon>Viridiplantae</taxon>
        <taxon>Streptophyta</taxon>
        <taxon>Embryophyta</taxon>
        <taxon>Tracheophyta</taxon>
        <taxon>Spermatophyta</taxon>
        <taxon>Magnoliopsida</taxon>
        <taxon>eudicotyledons</taxon>
        <taxon>Gunneridae</taxon>
        <taxon>Pentapetalae</taxon>
        <taxon>rosids</taxon>
        <taxon>fabids</taxon>
        <taxon>Malpighiales</taxon>
        <taxon>Erythroxylaceae</taxon>
        <taxon>Erythroxylum</taxon>
    </lineage>
</organism>
<evidence type="ECO:0000313" key="4">
    <source>
        <dbReference type="EMBL" id="KAJ8748839.1"/>
    </source>
</evidence>
<keyword evidence="3" id="KW-0456">Lyase</keyword>
<dbReference type="EMBL" id="JAIWQS010000012">
    <property type="protein sequence ID" value="KAJ8748839.1"/>
    <property type="molecule type" value="Genomic_DNA"/>
</dbReference>
<dbReference type="GO" id="GO:0016102">
    <property type="term" value="P:diterpenoid biosynthetic process"/>
    <property type="evidence" value="ECO:0007669"/>
    <property type="project" value="TreeGrafter"/>
</dbReference>
<protein>
    <submittedName>
        <fullName evidence="4">Uncharacterized protein</fullName>
    </submittedName>
</protein>
<dbReference type="PANTHER" id="PTHR31739">
    <property type="entry name" value="ENT-COPALYL DIPHOSPHATE SYNTHASE, CHLOROPLASTIC"/>
    <property type="match status" value="1"/>
</dbReference>
<dbReference type="InterPro" id="IPR050148">
    <property type="entry name" value="Terpene_synthase-like"/>
</dbReference>
<keyword evidence="2" id="KW-0460">Magnesium</keyword>
<evidence type="ECO:0000313" key="5">
    <source>
        <dbReference type="Proteomes" id="UP001159364"/>
    </source>
</evidence>